<feature type="transmembrane region" description="Helical" evidence="6">
    <location>
        <begin position="737"/>
        <end position="756"/>
    </location>
</feature>
<dbReference type="AlphaFoldDB" id="A0A2A5JP16"/>
<accession>A0A2A5JP16</accession>
<keyword evidence="10" id="KW-1185">Reference proteome</keyword>
<evidence type="ECO:0000256" key="2">
    <source>
        <dbReference type="ARBA" id="ARBA00022475"/>
    </source>
</evidence>
<feature type="domain" description="MacB-like periplasmic core" evidence="8">
    <location>
        <begin position="432"/>
        <end position="611"/>
    </location>
</feature>
<evidence type="ECO:0000256" key="1">
    <source>
        <dbReference type="ARBA" id="ARBA00004651"/>
    </source>
</evidence>
<feature type="transmembrane region" description="Helical" evidence="6">
    <location>
        <begin position="682"/>
        <end position="704"/>
    </location>
</feature>
<evidence type="ECO:0000313" key="9">
    <source>
        <dbReference type="EMBL" id="PCK31193.1"/>
    </source>
</evidence>
<dbReference type="GO" id="GO:0022857">
    <property type="term" value="F:transmembrane transporter activity"/>
    <property type="evidence" value="ECO:0007669"/>
    <property type="project" value="TreeGrafter"/>
</dbReference>
<reference evidence="10" key="1">
    <citation type="journal article" date="2019" name="Genome Announc.">
        <title>Draft Genome Sequence of Pseudoalteromonas piscicida Strain 36Y ROTHPW, an Hypersaline Seawater Isolate from the South Coast of Sonora, Mexico.</title>
        <authorList>
            <person name="Sanchez-Diaz R."/>
            <person name="Molina-Garza Z.J."/>
            <person name="Cruz-Suarez L.E."/>
            <person name="Selvin J."/>
            <person name="Kiran G.S."/>
            <person name="Ibarra-Gamez J.C."/>
            <person name="Gomez-Gil B."/>
            <person name="Galaviz-Silva L."/>
        </authorList>
    </citation>
    <scope>NUCLEOTIDE SEQUENCE [LARGE SCALE GENOMIC DNA]</scope>
    <source>
        <strain evidence="10">36Y_RITHPW</strain>
    </source>
</reference>
<dbReference type="InterPro" id="IPR050250">
    <property type="entry name" value="Macrolide_Exporter_MacB"/>
</dbReference>
<evidence type="ECO:0000256" key="5">
    <source>
        <dbReference type="ARBA" id="ARBA00023136"/>
    </source>
</evidence>
<evidence type="ECO:0000256" key="6">
    <source>
        <dbReference type="SAM" id="Phobius"/>
    </source>
</evidence>
<feature type="transmembrane region" description="Helical" evidence="6">
    <location>
        <begin position="21"/>
        <end position="41"/>
    </location>
</feature>
<evidence type="ECO:0000256" key="4">
    <source>
        <dbReference type="ARBA" id="ARBA00022989"/>
    </source>
</evidence>
<feature type="transmembrane region" description="Helical" evidence="6">
    <location>
        <begin position="342"/>
        <end position="364"/>
    </location>
</feature>
<dbReference type="GO" id="GO:0005886">
    <property type="term" value="C:plasma membrane"/>
    <property type="evidence" value="ECO:0007669"/>
    <property type="project" value="UniProtKB-SubCell"/>
</dbReference>
<evidence type="ECO:0000256" key="3">
    <source>
        <dbReference type="ARBA" id="ARBA00022692"/>
    </source>
</evidence>
<protein>
    <recommendedName>
        <fullName evidence="11">ABC transporter permease</fullName>
    </recommendedName>
</protein>
<dbReference type="OrthoDB" id="9770036at2"/>
<dbReference type="Proteomes" id="UP000228621">
    <property type="component" value="Unassembled WGS sequence"/>
</dbReference>
<gene>
    <name evidence="9" type="ORF">CEX98_14140</name>
</gene>
<evidence type="ECO:0000259" key="8">
    <source>
        <dbReference type="Pfam" id="PF12704"/>
    </source>
</evidence>
<keyword evidence="2" id="KW-1003">Cell membrane</keyword>
<feature type="transmembrane region" description="Helical" evidence="6">
    <location>
        <begin position="421"/>
        <end position="443"/>
    </location>
</feature>
<dbReference type="PANTHER" id="PTHR30572:SF18">
    <property type="entry name" value="ABC-TYPE MACROLIDE FAMILY EXPORT SYSTEM PERMEASE COMPONENT 2"/>
    <property type="match status" value="1"/>
</dbReference>
<keyword evidence="4 6" id="KW-1133">Transmembrane helix</keyword>
<feature type="domain" description="ABC3 transporter permease C-terminal" evidence="7">
    <location>
        <begin position="288"/>
        <end position="404"/>
    </location>
</feature>
<evidence type="ECO:0000259" key="7">
    <source>
        <dbReference type="Pfam" id="PF02687"/>
    </source>
</evidence>
<evidence type="ECO:0008006" key="11">
    <source>
        <dbReference type="Google" id="ProtNLM"/>
    </source>
</evidence>
<dbReference type="PANTHER" id="PTHR30572">
    <property type="entry name" value="MEMBRANE COMPONENT OF TRANSPORTER-RELATED"/>
    <property type="match status" value="1"/>
</dbReference>
<comment type="caution">
    <text evidence="9">The sequence shown here is derived from an EMBL/GenBank/DDBJ whole genome shotgun (WGS) entry which is preliminary data.</text>
</comment>
<feature type="domain" description="MacB-like periplasmic core" evidence="8">
    <location>
        <begin position="20"/>
        <end position="239"/>
    </location>
</feature>
<dbReference type="InterPro" id="IPR025857">
    <property type="entry name" value="MacB_PCD"/>
</dbReference>
<feature type="transmembrane region" description="Helical" evidence="6">
    <location>
        <begin position="283"/>
        <end position="304"/>
    </location>
</feature>
<name>A0A2A5JP16_PSEO7</name>
<feature type="transmembrane region" description="Helical" evidence="6">
    <location>
        <begin position="776"/>
        <end position="797"/>
    </location>
</feature>
<keyword evidence="3 6" id="KW-0812">Transmembrane</keyword>
<dbReference type="Pfam" id="PF02687">
    <property type="entry name" value="FtsX"/>
    <property type="match status" value="2"/>
</dbReference>
<sequence>MLKNYLLIAYRSLLQQKLYSTINILGLAIGLAICISMAIFVESELGYDQFIKDHEQVYRSSVKWMPPSAPEIYYAQGQVFNAENYKTHFEEVVDATRFRQVSVALGEGNESFLHEGVLLADANFIDFFSLEVLHGNSQTALNTPNSVVLTEAAAQLYFGRTSVVGESLLGDGKLPLKVTAVIKDLPQRTHLNVFALISMETATTYYGDTRWQRDPSFNYFTYVRLADGVTGQDVEAKIPSYLENRYGQGASDTLGFILMPVTDIYLHSHMYGEMKENGDINTVYSFSVISALILFIACVNFMNLSTATATKRAKEVGVRKTLGAKQQHLVVQFVVEAMMLSYIALIIAVALVEACLPMFASFIGKPLSFAFYSEPVILVTLLLLGVVVGLVSGAYPAFYLSRFKPAKVLKGEITQGKSGALLRKGLVVFQFSVAVVLIIATAVSNQQLKYARAIELGYDKDNTFVLSRLYTDIASQQRSALKTELLSHPNIDSVTASSAVPTESIVDAFGMINPKTQLSQTMPTLAVDEDYFSSYNIQLLSGRGFSRDFPADKFVMPSEAIPHPRFSVVINDKAAQSLGFSADEAIGKTFEVRLTRHSSATATIIGVTQNYYFSSLRTEISPTYHLLRESEGNAMAIKFHGDTALVRDFIEATWRKLVPEQQMELTYLQTKFEQMYQQEDKAIIVFNLFSVLAIFIACLGLFGLASFTTKRRTKEIGVRKVLGASVMDIVILINKEFSKQVLIANLIAWPLAYLVMREWLNNFVYRIELSVEPFLIAASLAFAIAWLTVGLLTMVAAQARPIKSLRYE</sequence>
<organism evidence="9 10">
    <name type="scientific">Pseudoalteromonas piscicida</name>
    <dbReference type="NCBI Taxonomy" id="43662"/>
    <lineage>
        <taxon>Bacteria</taxon>
        <taxon>Pseudomonadati</taxon>
        <taxon>Pseudomonadota</taxon>
        <taxon>Gammaproteobacteria</taxon>
        <taxon>Alteromonadales</taxon>
        <taxon>Pseudoalteromonadaceae</taxon>
        <taxon>Pseudoalteromonas</taxon>
    </lineage>
</organism>
<dbReference type="EMBL" id="NKHF01000062">
    <property type="protein sequence ID" value="PCK31193.1"/>
    <property type="molecule type" value="Genomic_DNA"/>
</dbReference>
<dbReference type="RefSeq" id="WP_099642710.1">
    <property type="nucleotide sequence ID" value="NZ_NKHF01000062.1"/>
</dbReference>
<keyword evidence="5 6" id="KW-0472">Membrane</keyword>
<evidence type="ECO:0000313" key="10">
    <source>
        <dbReference type="Proteomes" id="UP000228621"/>
    </source>
</evidence>
<dbReference type="InterPro" id="IPR003838">
    <property type="entry name" value="ABC3_permease_C"/>
</dbReference>
<proteinExistence type="predicted"/>
<feature type="transmembrane region" description="Helical" evidence="6">
    <location>
        <begin position="376"/>
        <end position="400"/>
    </location>
</feature>
<dbReference type="Pfam" id="PF12704">
    <property type="entry name" value="MacB_PCD"/>
    <property type="match status" value="2"/>
</dbReference>
<comment type="subcellular location">
    <subcellularLocation>
        <location evidence="1">Cell membrane</location>
        <topology evidence="1">Multi-pass membrane protein</topology>
    </subcellularLocation>
</comment>
<feature type="domain" description="ABC3 transporter permease C-terminal" evidence="7">
    <location>
        <begin position="687"/>
        <end position="796"/>
    </location>
</feature>